<gene>
    <name evidence="13" type="ORF">SAMN05216249_103150</name>
</gene>
<dbReference type="InterPro" id="IPR001967">
    <property type="entry name" value="Peptidase_S11_N"/>
</dbReference>
<evidence type="ECO:0000256" key="8">
    <source>
        <dbReference type="PIRSR" id="PIRSR618044-2"/>
    </source>
</evidence>
<evidence type="ECO:0000256" key="6">
    <source>
        <dbReference type="ARBA" id="ARBA00023316"/>
    </source>
</evidence>
<accession>A0A1I0W818</accession>
<evidence type="ECO:0000313" key="13">
    <source>
        <dbReference type="EMBL" id="SFA84852.1"/>
    </source>
</evidence>
<evidence type="ECO:0000256" key="10">
    <source>
        <dbReference type="SAM" id="Phobius"/>
    </source>
</evidence>
<name>A0A1I0W818_9FIRM</name>
<evidence type="ECO:0000256" key="1">
    <source>
        <dbReference type="ARBA" id="ARBA00007164"/>
    </source>
</evidence>
<feature type="transmembrane region" description="Helical" evidence="10">
    <location>
        <begin position="408"/>
        <end position="426"/>
    </location>
</feature>
<dbReference type="GO" id="GO:0006508">
    <property type="term" value="P:proteolysis"/>
    <property type="evidence" value="ECO:0007669"/>
    <property type="project" value="InterPro"/>
</dbReference>
<dbReference type="STRING" id="1120918.SAMN05216249_103150"/>
<evidence type="ECO:0000259" key="12">
    <source>
        <dbReference type="Pfam" id="PF00768"/>
    </source>
</evidence>
<dbReference type="PANTHER" id="PTHR21581:SF33">
    <property type="entry name" value="D-ALANYL-D-ALANINE CARBOXYPEPTIDASE DACB"/>
    <property type="match status" value="1"/>
</dbReference>
<dbReference type="SUPFAM" id="SSF56601">
    <property type="entry name" value="beta-lactamase/transpeptidase-like"/>
    <property type="match status" value="1"/>
</dbReference>
<comment type="similarity">
    <text evidence="1 9">Belongs to the peptidase S11 family.</text>
</comment>
<keyword evidence="10" id="KW-0812">Transmembrane</keyword>
<dbReference type="AlphaFoldDB" id="A0A1I0W818"/>
<dbReference type="Proteomes" id="UP000198838">
    <property type="component" value="Unassembled WGS sequence"/>
</dbReference>
<keyword evidence="2 11" id="KW-0732">Signal</keyword>
<dbReference type="Gene3D" id="3.40.710.10">
    <property type="entry name" value="DD-peptidase/beta-lactamase superfamily"/>
    <property type="match status" value="1"/>
</dbReference>
<evidence type="ECO:0000256" key="4">
    <source>
        <dbReference type="ARBA" id="ARBA00022960"/>
    </source>
</evidence>
<keyword evidence="3" id="KW-0378">Hydrolase</keyword>
<sequence>MKIKKITGIFLTTLTAASLVFSPIISHAEGEKADFSSACIDNYEGTSPKNQISAPQLLSEAGIVMDASTGTILYEKNSKDKHFPASITKLMTVLLTLENCKLNETVKFSHDAVYSIEFGSANIGIKEGEELSLKNSLYGILLASANEVSYAVGEHVAGGNISDFSNMMNEKATQIGCLNSHFCNPHGLHDDDHYTCAYDMALITKNLLKYNTFRIIIGTKTYTIPPTNITPEARVLNNTHKMLKNNRFEYEGVEGGKTGFTNQALNTLVTCAKRDGLELIAVSMYGNQTHYPDTATLFNYGFNNYKSINIADEEKRIDNTNAAAFSSNNFLNENEDLFSIDEDAKMAIPKNTSLSDLASSVDSSNGEFNVSYSLDNKELSKVKLNLTNVSNNSYTFKNNIKSNAFNPFVYILIVIAVIIFGLLILLKSIKRKRRR</sequence>
<dbReference type="PANTHER" id="PTHR21581">
    <property type="entry name" value="D-ALANYL-D-ALANINE CARBOXYPEPTIDASE"/>
    <property type="match status" value="1"/>
</dbReference>
<keyword evidence="13" id="KW-0121">Carboxypeptidase</keyword>
<keyword evidence="13" id="KW-0645">Protease</keyword>
<keyword evidence="10" id="KW-1133">Transmembrane helix</keyword>
<keyword evidence="10" id="KW-0472">Membrane</keyword>
<evidence type="ECO:0000256" key="11">
    <source>
        <dbReference type="SAM" id="SignalP"/>
    </source>
</evidence>
<proteinExistence type="inferred from homology"/>
<protein>
    <submittedName>
        <fullName evidence="13">D-alanyl-D-alanine carboxypeptidase</fullName>
    </submittedName>
</protein>
<dbReference type="RefSeq" id="WP_092870636.1">
    <property type="nucleotide sequence ID" value="NZ_FOJY01000003.1"/>
</dbReference>
<keyword evidence="5" id="KW-0573">Peptidoglycan synthesis</keyword>
<dbReference type="GO" id="GO:0071555">
    <property type="term" value="P:cell wall organization"/>
    <property type="evidence" value="ECO:0007669"/>
    <property type="project" value="UniProtKB-KW"/>
</dbReference>
<dbReference type="Pfam" id="PF00768">
    <property type="entry name" value="Peptidase_S11"/>
    <property type="match status" value="1"/>
</dbReference>
<keyword evidence="6" id="KW-0961">Cell wall biogenesis/degradation</keyword>
<organism evidence="13 14">
    <name type="scientific">Acetitomaculum ruminis DSM 5522</name>
    <dbReference type="NCBI Taxonomy" id="1120918"/>
    <lineage>
        <taxon>Bacteria</taxon>
        <taxon>Bacillati</taxon>
        <taxon>Bacillota</taxon>
        <taxon>Clostridia</taxon>
        <taxon>Lachnospirales</taxon>
        <taxon>Lachnospiraceae</taxon>
        <taxon>Acetitomaculum</taxon>
    </lineage>
</organism>
<evidence type="ECO:0000256" key="5">
    <source>
        <dbReference type="ARBA" id="ARBA00022984"/>
    </source>
</evidence>
<feature type="active site" description="Acyl-ester intermediate" evidence="7">
    <location>
        <position position="86"/>
    </location>
</feature>
<feature type="active site" description="Proton acceptor" evidence="7">
    <location>
        <position position="89"/>
    </location>
</feature>
<feature type="binding site" evidence="8">
    <location>
        <position position="257"/>
    </location>
    <ligand>
        <name>substrate</name>
    </ligand>
</feature>
<dbReference type="InterPro" id="IPR018044">
    <property type="entry name" value="Peptidase_S11"/>
</dbReference>
<feature type="signal peptide" evidence="11">
    <location>
        <begin position="1"/>
        <end position="28"/>
    </location>
</feature>
<dbReference type="InterPro" id="IPR012338">
    <property type="entry name" value="Beta-lactam/transpept-like"/>
</dbReference>
<evidence type="ECO:0000256" key="3">
    <source>
        <dbReference type="ARBA" id="ARBA00022801"/>
    </source>
</evidence>
<dbReference type="GO" id="GO:0008360">
    <property type="term" value="P:regulation of cell shape"/>
    <property type="evidence" value="ECO:0007669"/>
    <property type="project" value="UniProtKB-KW"/>
</dbReference>
<evidence type="ECO:0000256" key="7">
    <source>
        <dbReference type="PIRSR" id="PIRSR618044-1"/>
    </source>
</evidence>
<dbReference type="EMBL" id="FOJY01000003">
    <property type="protein sequence ID" value="SFA84852.1"/>
    <property type="molecule type" value="Genomic_DNA"/>
</dbReference>
<feature type="domain" description="Peptidase S11 D-alanyl-D-alanine carboxypeptidase A N-terminal" evidence="12">
    <location>
        <begin position="51"/>
        <end position="284"/>
    </location>
</feature>
<evidence type="ECO:0000256" key="2">
    <source>
        <dbReference type="ARBA" id="ARBA00022729"/>
    </source>
</evidence>
<dbReference type="PRINTS" id="PR00725">
    <property type="entry name" value="DADACBPTASE1"/>
</dbReference>
<feature type="chain" id="PRO_5011646546" evidence="11">
    <location>
        <begin position="29"/>
        <end position="435"/>
    </location>
</feature>
<evidence type="ECO:0000256" key="9">
    <source>
        <dbReference type="RuleBase" id="RU004016"/>
    </source>
</evidence>
<keyword evidence="14" id="KW-1185">Reference proteome</keyword>
<feature type="active site" evidence="7">
    <location>
        <position position="144"/>
    </location>
</feature>
<keyword evidence="4" id="KW-0133">Cell shape</keyword>
<dbReference type="OrthoDB" id="9791132at2"/>
<evidence type="ECO:0000313" key="14">
    <source>
        <dbReference type="Proteomes" id="UP000198838"/>
    </source>
</evidence>
<reference evidence="13 14" key="1">
    <citation type="submission" date="2016-10" db="EMBL/GenBank/DDBJ databases">
        <authorList>
            <person name="de Groot N.N."/>
        </authorList>
    </citation>
    <scope>NUCLEOTIDE SEQUENCE [LARGE SCALE GENOMIC DNA]</scope>
    <source>
        <strain evidence="13 14">DSM 5522</strain>
    </source>
</reference>
<dbReference type="GO" id="GO:0009252">
    <property type="term" value="P:peptidoglycan biosynthetic process"/>
    <property type="evidence" value="ECO:0007669"/>
    <property type="project" value="UniProtKB-KW"/>
</dbReference>
<dbReference type="GO" id="GO:0009002">
    <property type="term" value="F:serine-type D-Ala-D-Ala carboxypeptidase activity"/>
    <property type="evidence" value="ECO:0007669"/>
    <property type="project" value="InterPro"/>
</dbReference>